<keyword evidence="4" id="KW-0805">Transcription regulation</keyword>
<reference evidence="10" key="1">
    <citation type="journal article" date="2019" name="Int. J. Syst. Evol. Microbiol.">
        <title>The Global Catalogue of Microorganisms (GCM) 10K type strain sequencing project: providing services to taxonomists for standard genome sequencing and annotation.</title>
        <authorList>
            <consortium name="The Broad Institute Genomics Platform"/>
            <consortium name="The Broad Institute Genome Sequencing Center for Infectious Disease"/>
            <person name="Wu L."/>
            <person name="Ma J."/>
        </authorList>
    </citation>
    <scope>NUCLEOTIDE SEQUENCE [LARGE SCALE GENOMIC DNA]</scope>
    <source>
        <strain evidence="10">KCTC 23701</strain>
    </source>
</reference>
<feature type="domain" description="Sigma-54 factor interaction" evidence="7">
    <location>
        <begin position="102"/>
        <end position="329"/>
    </location>
</feature>
<keyword evidence="2" id="KW-0547">Nucleotide-binding</keyword>
<dbReference type="SMART" id="SM00448">
    <property type="entry name" value="REC"/>
    <property type="match status" value="1"/>
</dbReference>
<comment type="caution">
    <text evidence="9">The sequence shown here is derived from an EMBL/GenBank/DDBJ whole genome shotgun (WGS) entry which is preliminary data.</text>
</comment>
<dbReference type="PANTHER" id="PTHR32071:SF17">
    <property type="entry name" value="TRANSCRIPTIONAL REGULATOR (NTRC FAMILY)"/>
    <property type="match status" value="1"/>
</dbReference>
<dbReference type="Gene3D" id="1.10.10.60">
    <property type="entry name" value="Homeodomain-like"/>
    <property type="match status" value="1"/>
</dbReference>
<keyword evidence="1 6" id="KW-0597">Phosphoprotein</keyword>
<evidence type="ECO:0000313" key="10">
    <source>
        <dbReference type="Proteomes" id="UP000604737"/>
    </source>
</evidence>
<dbReference type="Gene3D" id="3.40.50.2300">
    <property type="match status" value="1"/>
</dbReference>
<feature type="domain" description="Response regulatory" evidence="8">
    <location>
        <begin position="5"/>
        <end position="120"/>
    </location>
</feature>
<dbReference type="InterPro" id="IPR001789">
    <property type="entry name" value="Sig_transdc_resp-reg_receiver"/>
</dbReference>
<dbReference type="Proteomes" id="UP000604737">
    <property type="component" value="Unassembled WGS sequence"/>
</dbReference>
<evidence type="ECO:0000256" key="4">
    <source>
        <dbReference type="ARBA" id="ARBA00023015"/>
    </source>
</evidence>
<dbReference type="SUPFAM" id="SSF52540">
    <property type="entry name" value="P-loop containing nucleoside triphosphate hydrolases"/>
    <property type="match status" value="1"/>
</dbReference>
<dbReference type="PROSITE" id="PS50110">
    <property type="entry name" value="RESPONSE_REGULATORY"/>
    <property type="match status" value="1"/>
</dbReference>
<dbReference type="PROSITE" id="PS50045">
    <property type="entry name" value="SIGMA54_INTERACT_4"/>
    <property type="match status" value="1"/>
</dbReference>
<dbReference type="InterPro" id="IPR058031">
    <property type="entry name" value="AAA_lid_NorR"/>
</dbReference>
<evidence type="ECO:0000259" key="7">
    <source>
        <dbReference type="PROSITE" id="PS50045"/>
    </source>
</evidence>
<proteinExistence type="predicted"/>
<dbReference type="Gene3D" id="3.40.50.300">
    <property type="entry name" value="P-loop containing nucleotide triphosphate hydrolases"/>
    <property type="match status" value="1"/>
</dbReference>
<evidence type="ECO:0000256" key="5">
    <source>
        <dbReference type="ARBA" id="ARBA00023163"/>
    </source>
</evidence>
<dbReference type="Gene3D" id="1.10.8.60">
    <property type="match status" value="1"/>
</dbReference>
<evidence type="ECO:0000256" key="2">
    <source>
        <dbReference type="ARBA" id="ARBA00022741"/>
    </source>
</evidence>
<feature type="modified residue" description="4-aspartylphosphate" evidence="6">
    <location>
        <position position="54"/>
    </location>
</feature>
<dbReference type="PANTHER" id="PTHR32071">
    <property type="entry name" value="TRANSCRIPTIONAL REGULATORY PROTEIN"/>
    <property type="match status" value="1"/>
</dbReference>
<accession>A0ABQ3H477</accession>
<dbReference type="Pfam" id="PF14532">
    <property type="entry name" value="Sigma54_activ_2"/>
    <property type="match status" value="1"/>
</dbReference>
<dbReference type="CDD" id="cd17550">
    <property type="entry name" value="REC_NtrX-like"/>
    <property type="match status" value="1"/>
</dbReference>
<gene>
    <name evidence="9" type="primary">ntrX</name>
    <name evidence="9" type="ORF">GCM10007350_29280</name>
</gene>
<dbReference type="InterPro" id="IPR009057">
    <property type="entry name" value="Homeodomain-like_sf"/>
</dbReference>
<dbReference type="InterPro" id="IPR011006">
    <property type="entry name" value="CheY-like_superfamily"/>
</dbReference>
<name>A0ABQ3H477_9NEIS</name>
<dbReference type="Pfam" id="PF25601">
    <property type="entry name" value="AAA_lid_14"/>
    <property type="match status" value="1"/>
</dbReference>
<dbReference type="InterPro" id="IPR002078">
    <property type="entry name" value="Sigma_54_int"/>
</dbReference>
<dbReference type="SUPFAM" id="SSF46689">
    <property type="entry name" value="Homeodomain-like"/>
    <property type="match status" value="1"/>
</dbReference>
<dbReference type="Pfam" id="PF00072">
    <property type="entry name" value="Response_reg"/>
    <property type="match status" value="1"/>
</dbReference>
<keyword evidence="5" id="KW-0804">Transcription</keyword>
<protein>
    <submittedName>
        <fullName evidence="9">Fis family transcriptional regulator</fullName>
    </submittedName>
</protein>
<evidence type="ECO:0000313" key="9">
    <source>
        <dbReference type="EMBL" id="GHD66688.1"/>
    </source>
</evidence>
<dbReference type="CDD" id="cd00009">
    <property type="entry name" value="AAA"/>
    <property type="match status" value="1"/>
</dbReference>
<evidence type="ECO:0000259" key="8">
    <source>
        <dbReference type="PROSITE" id="PS50110"/>
    </source>
</evidence>
<keyword evidence="10" id="KW-1185">Reference proteome</keyword>
<evidence type="ECO:0000256" key="6">
    <source>
        <dbReference type="PROSITE-ProRule" id="PRU00169"/>
    </source>
</evidence>
<dbReference type="InterPro" id="IPR027417">
    <property type="entry name" value="P-loop_NTPase"/>
</dbReference>
<dbReference type="EMBL" id="BMYO01000008">
    <property type="protein sequence ID" value="GHD66688.1"/>
    <property type="molecule type" value="Genomic_DNA"/>
</dbReference>
<evidence type="ECO:0000256" key="3">
    <source>
        <dbReference type="ARBA" id="ARBA00022840"/>
    </source>
</evidence>
<dbReference type="SUPFAM" id="SSF52172">
    <property type="entry name" value="CheY-like"/>
    <property type="match status" value="1"/>
</dbReference>
<dbReference type="InterPro" id="IPR002197">
    <property type="entry name" value="HTH_Fis"/>
</dbReference>
<evidence type="ECO:0000256" key="1">
    <source>
        <dbReference type="ARBA" id="ARBA00022553"/>
    </source>
</evidence>
<dbReference type="Pfam" id="PF02954">
    <property type="entry name" value="HTH_8"/>
    <property type="match status" value="1"/>
</dbReference>
<keyword evidence="3" id="KW-0067">ATP-binding</keyword>
<dbReference type="PRINTS" id="PR01590">
    <property type="entry name" value="HTHFIS"/>
</dbReference>
<dbReference type="RefSeq" id="WP_189461646.1">
    <property type="nucleotide sequence ID" value="NZ_BMYO01000008.1"/>
</dbReference>
<organism evidence="9 10">
    <name type="scientific">Jeongeupia chitinilytica</name>
    <dbReference type="NCBI Taxonomy" id="1041641"/>
    <lineage>
        <taxon>Bacteria</taxon>
        <taxon>Pseudomonadati</taxon>
        <taxon>Pseudomonadota</taxon>
        <taxon>Betaproteobacteria</taxon>
        <taxon>Neisseriales</taxon>
        <taxon>Chitinibacteraceae</taxon>
        <taxon>Jeongeupia</taxon>
    </lineage>
</organism>
<sequence>MGSQDILVVDDEVGIRELLSEILQDEGYSVAVAENAEAARKLRNQAQPRLVLLDIWMPDTDGVTLLKEWARNGQLTMPVVMMSGHATIDTAVEATRIGALDFLEKPIGLQKLLATVKRALSQPVEASKPLPTLARLGEAEVVRELNRALDTARGQTSPVLLVGAPGVGFEICARYLAAPNQPFVAPLSNEDIAIAPLELVNKATGGTLFLRDIAYLDRRAQAGLRTLLGKLEKQKVRLVSASSKPLDQLAGQLDPELLNALSQLIVPVPRLKDHREDIARLAENLLAETVNTNKLGPRRFSQAALQLLAQQDWPGNLDELANVVKSLALTSRDGEIDITPVSRILSQFAPGGESVVALPQTAPPPLPMLDLALPLREARDQFEKYYLERHIELSGGNMSRVAEKIGLERTHLYRKLKSLGIQMPKKNRPVSES</sequence>